<keyword evidence="2" id="KW-1185">Reference proteome</keyword>
<reference evidence="1" key="1">
    <citation type="submission" date="2022-08" db="EMBL/GenBank/DDBJ databases">
        <title>Genome Sequence of Lecanicillium fungicola.</title>
        <authorList>
            <person name="Buettner E."/>
        </authorList>
    </citation>
    <scope>NUCLEOTIDE SEQUENCE</scope>
    <source>
        <strain evidence="1">Babe33</strain>
    </source>
</reference>
<comment type="caution">
    <text evidence="1">The sequence shown here is derived from an EMBL/GenBank/DDBJ whole genome shotgun (WGS) entry which is preliminary data.</text>
</comment>
<name>A0ACC1MBI7_9HYPO</name>
<dbReference type="Proteomes" id="UP001143910">
    <property type="component" value="Unassembled WGS sequence"/>
</dbReference>
<dbReference type="EMBL" id="JANJQO010003707">
    <property type="protein sequence ID" value="KAJ2956828.1"/>
    <property type="molecule type" value="Genomic_DNA"/>
</dbReference>
<organism evidence="1 2">
    <name type="scientific">Zarea fungicola</name>
    <dbReference type="NCBI Taxonomy" id="93591"/>
    <lineage>
        <taxon>Eukaryota</taxon>
        <taxon>Fungi</taxon>
        <taxon>Dikarya</taxon>
        <taxon>Ascomycota</taxon>
        <taxon>Pezizomycotina</taxon>
        <taxon>Sordariomycetes</taxon>
        <taxon>Hypocreomycetidae</taxon>
        <taxon>Hypocreales</taxon>
        <taxon>Cordycipitaceae</taxon>
        <taxon>Zarea</taxon>
    </lineage>
</organism>
<accession>A0ACC1MBI7</accession>
<sequence length="182" mass="20358">MNDLEFGQQATDAQKWYRLWDLLFRGHTRPLSPYVETELGEIPQLLARSRDDVMQAMPALLQGSNIQADYLTMQALVHHIHNIYCSQFTPQGQQQAPRYRRQYAEQGQAQPPVQAFGEVPNPVADAAMLNTVAPGMLTLNTINNDDLSQFINQQGVDDFDMIGNFQQGPPAPPPPPPAPQGY</sequence>
<evidence type="ECO:0000313" key="1">
    <source>
        <dbReference type="EMBL" id="KAJ2956828.1"/>
    </source>
</evidence>
<gene>
    <name evidence="1" type="ORF">NQ176_g11292</name>
</gene>
<evidence type="ECO:0000313" key="2">
    <source>
        <dbReference type="Proteomes" id="UP001143910"/>
    </source>
</evidence>
<proteinExistence type="predicted"/>
<protein>
    <submittedName>
        <fullName evidence="1">Uncharacterized protein</fullName>
    </submittedName>
</protein>